<feature type="region of interest" description="Disordered" evidence="8">
    <location>
        <begin position="194"/>
        <end position="220"/>
    </location>
</feature>
<dbReference type="PROSITE" id="PS00398">
    <property type="entry name" value="RECOMBINASES_2"/>
    <property type="match status" value="1"/>
</dbReference>
<dbReference type="Pfam" id="PF00239">
    <property type="entry name" value="Resolvase"/>
    <property type="match status" value="1"/>
</dbReference>
<dbReference type="PROSITE" id="PS51736">
    <property type="entry name" value="RECOMBINASES_3"/>
    <property type="match status" value="1"/>
</dbReference>
<dbReference type="GO" id="GO:0003677">
    <property type="term" value="F:DNA binding"/>
    <property type="evidence" value="ECO:0007669"/>
    <property type="project" value="UniProtKB-KW"/>
</dbReference>
<feature type="domain" description="Resolvase/invertase-type recombinase catalytic" evidence="9">
    <location>
        <begin position="9"/>
        <end position="143"/>
    </location>
</feature>
<evidence type="ECO:0000313" key="10">
    <source>
        <dbReference type="EMBL" id="QHI96782.1"/>
    </source>
</evidence>
<evidence type="ECO:0000256" key="6">
    <source>
        <dbReference type="PIRSR" id="PIRSR606118-50"/>
    </source>
</evidence>
<dbReference type="EMBL" id="CP047650">
    <property type="protein sequence ID" value="QHI96782.1"/>
    <property type="molecule type" value="Genomic_DNA"/>
</dbReference>
<evidence type="ECO:0000256" key="3">
    <source>
        <dbReference type="ARBA" id="ARBA00023100"/>
    </source>
</evidence>
<evidence type="ECO:0000256" key="8">
    <source>
        <dbReference type="SAM" id="MobiDB-lite"/>
    </source>
</evidence>
<dbReference type="Gene3D" id="1.10.10.60">
    <property type="entry name" value="Homeodomain-like"/>
    <property type="match status" value="1"/>
</dbReference>
<dbReference type="RefSeq" id="WP_160550300.1">
    <property type="nucleotide sequence ID" value="NZ_CP047650.1"/>
</dbReference>
<dbReference type="AlphaFoldDB" id="A0A857J110"/>
<dbReference type="Proteomes" id="UP000464787">
    <property type="component" value="Chromosome"/>
</dbReference>
<accession>A0A857J110</accession>
<dbReference type="GO" id="GO:0015074">
    <property type="term" value="P:DNA integration"/>
    <property type="evidence" value="ECO:0007669"/>
    <property type="project" value="UniProtKB-KW"/>
</dbReference>
<dbReference type="SUPFAM" id="SSF53041">
    <property type="entry name" value="Resolvase-like"/>
    <property type="match status" value="1"/>
</dbReference>
<dbReference type="FunFam" id="3.40.50.1390:FF:000001">
    <property type="entry name" value="DNA recombinase"/>
    <property type="match status" value="1"/>
</dbReference>
<evidence type="ECO:0000256" key="1">
    <source>
        <dbReference type="ARBA" id="ARBA00009913"/>
    </source>
</evidence>
<comment type="similarity">
    <text evidence="1">Belongs to the site-specific recombinase resolvase family.</text>
</comment>
<evidence type="ECO:0000256" key="5">
    <source>
        <dbReference type="ARBA" id="ARBA00023172"/>
    </source>
</evidence>
<dbReference type="GO" id="GO:0000150">
    <property type="term" value="F:DNA strand exchange activity"/>
    <property type="evidence" value="ECO:0007669"/>
    <property type="project" value="UniProtKB-KW"/>
</dbReference>
<evidence type="ECO:0000313" key="11">
    <source>
        <dbReference type="Proteomes" id="UP000464787"/>
    </source>
</evidence>
<sequence>MQSNKNIQKKIGYARVSTDEQNLDLQIQALNQAGCDVIYADRGVSGSTASRPGLDRALTSLRKGDKLVVWRLDRLGRSLLNLIQLLEKLGKCGISFRSLCEYIDTGSSGGRLVFHMMAALAEFERSLISERTRAGMAAARARGKHLGRRPSLSPSQCERAESLLSSGIGVDEVALRFDVTPRTLNRLVRRYRDDEPGFEDDEGGAESGAGPDPRDSPAEAWSKALPVARRALRHASDFSDSELARGMV</sequence>
<keyword evidence="4" id="KW-0238">DNA-binding</keyword>
<feature type="active site" description="O-(5'-phospho-DNA)-serine intermediate" evidence="6 7">
    <location>
        <position position="17"/>
    </location>
</feature>
<keyword evidence="3" id="KW-0230">DNA invertase</keyword>
<dbReference type="SUPFAM" id="SSF46689">
    <property type="entry name" value="Homeodomain-like"/>
    <property type="match status" value="1"/>
</dbReference>
<name>A0A857J110_9BURK</name>
<dbReference type="InterPro" id="IPR006119">
    <property type="entry name" value="Resolv_N"/>
</dbReference>
<evidence type="ECO:0000256" key="7">
    <source>
        <dbReference type="PROSITE-ProRule" id="PRU10137"/>
    </source>
</evidence>
<dbReference type="InterPro" id="IPR036162">
    <property type="entry name" value="Resolvase-like_N_sf"/>
</dbReference>
<protein>
    <submittedName>
        <fullName evidence="10">Recombinase family protein</fullName>
    </submittedName>
</protein>
<dbReference type="InterPro" id="IPR009057">
    <property type="entry name" value="Homeodomain-like_sf"/>
</dbReference>
<dbReference type="PANTHER" id="PTHR30461">
    <property type="entry name" value="DNA-INVERTASE FROM LAMBDOID PROPHAGE"/>
    <property type="match status" value="1"/>
</dbReference>
<dbReference type="KEGG" id="xyk:GT347_01510"/>
<dbReference type="PANTHER" id="PTHR30461:SF2">
    <property type="entry name" value="SERINE RECOMBINASE PINE-RELATED"/>
    <property type="match status" value="1"/>
</dbReference>
<dbReference type="SMART" id="SM00857">
    <property type="entry name" value="Resolvase"/>
    <property type="match status" value="1"/>
</dbReference>
<evidence type="ECO:0000256" key="2">
    <source>
        <dbReference type="ARBA" id="ARBA00022908"/>
    </source>
</evidence>
<keyword evidence="2" id="KW-0229">DNA integration</keyword>
<dbReference type="InterPro" id="IPR006118">
    <property type="entry name" value="Recombinase_CS"/>
</dbReference>
<dbReference type="Gene3D" id="3.40.50.1390">
    <property type="entry name" value="Resolvase, N-terminal catalytic domain"/>
    <property type="match status" value="1"/>
</dbReference>
<keyword evidence="5" id="KW-0233">DNA recombination</keyword>
<proteinExistence type="inferred from homology"/>
<keyword evidence="11" id="KW-1185">Reference proteome</keyword>
<organism evidence="10 11">
    <name type="scientific">Xylophilus rhododendri</name>
    <dbReference type="NCBI Taxonomy" id="2697032"/>
    <lineage>
        <taxon>Bacteria</taxon>
        <taxon>Pseudomonadati</taxon>
        <taxon>Pseudomonadota</taxon>
        <taxon>Betaproteobacteria</taxon>
        <taxon>Burkholderiales</taxon>
        <taxon>Xylophilus</taxon>
    </lineage>
</organism>
<dbReference type="PROSITE" id="PS00397">
    <property type="entry name" value="RECOMBINASES_1"/>
    <property type="match status" value="1"/>
</dbReference>
<dbReference type="InterPro" id="IPR050639">
    <property type="entry name" value="SSR_resolvase"/>
</dbReference>
<evidence type="ECO:0000256" key="4">
    <source>
        <dbReference type="ARBA" id="ARBA00023125"/>
    </source>
</evidence>
<reference evidence="10 11" key="1">
    <citation type="submission" date="2020-01" db="EMBL/GenBank/DDBJ databases">
        <title>Genome sequencing of strain KACC 21265.</title>
        <authorList>
            <person name="Heo J."/>
            <person name="Kim S.-J."/>
            <person name="Kim J.-S."/>
            <person name="Hong S.-B."/>
            <person name="Kwon S.-W."/>
        </authorList>
    </citation>
    <scope>NUCLEOTIDE SEQUENCE [LARGE SCALE GENOMIC DNA]</scope>
    <source>
        <strain evidence="10 11">KACC 21265</strain>
    </source>
</reference>
<evidence type="ECO:0000259" key="9">
    <source>
        <dbReference type="PROSITE" id="PS51736"/>
    </source>
</evidence>
<dbReference type="CDD" id="cd03768">
    <property type="entry name" value="SR_ResInv"/>
    <property type="match status" value="1"/>
</dbReference>
<gene>
    <name evidence="10" type="ORF">GT347_01510</name>
</gene>